<evidence type="ECO:0000256" key="7">
    <source>
        <dbReference type="PIRSR" id="PIRSR602401-1"/>
    </source>
</evidence>
<dbReference type="Proteomes" id="UP000006671">
    <property type="component" value="Unassembled WGS sequence"/>
</dbReference>
<dbReference type="InterPro" id="IPR036396">
    <property type="entry name" value="Cyt_P450_sf"/>
</dbReference>
<dbReference type="Gene3D" id="1.10.630.10">
    <property type="entry name" value="Cytochrome P450"/>
    <property type="match status" value="1"/>
</dbReference>
<dbReference type="FunCoup" id="D2VXI7">
    <property type="interactions" value="299"/>
</dbReference>
<dbReference type="GO" id="GO:0016705">
    <property type="term" value="F:oxidoreductase activity, acting on paired donors, with incorporation or reduction of molecular oxygen"/>
    <property type="evidence" value="ECO:0007669"/>
    <property type="project" value="InterPro"/>
</dbReference>
<dbReference type="PRINTS" id="PR00385">
    <property type="entry name" value="P450"/>
</dbReference>
<dbReference type="Pfam" id="PF00067">
    <property type="entry name" value="p450"/>
    <property type="match status" value="1"/>
</dbReference>
<dbReference type="OrthoDB" id="1470350at2759"/>
<dbReference type="GO" id="GO:0020037">
    <property type="term" value="F:heme binding"/>
    <property type="evidence" value="ECO:0007669"/>
    <property type="project" value="InterPro"/>
</dbReference>
<dbReference type="GeneID" id="8853887"/>
<dbReference type="OMA" id="HHEIRIA"/>
<evidence type="ECO:0000313" key="9">
    <source>
        <dbReference type="Proteomes" id="UP000006671"/>
    </source>
</evidence>
<gene>
    <name evidence="8" type="ORF">NAEGRDRAFT_53036</name>
</gene>
<dbReference type="eggNOG" id="KOG0157">
    <property type="taxonomic scope" value="Eukaryota"/>
</dbReference>
<dbReference type="PANTHER" id="PTHR24291:SF50">
    <property type="entry name" value="BIFUNCTIONAL ALBAFLAVENONE MONOOXYGENASE_TERPENE SYNTHASE"/>
    <property type="match status" value="1"/>
</dbReference>
<dbReference type="SUPFAM" id="SSF48264">
    <property type="entry name" value="Cytochrome P450"/>
    <property type="match status" value="1"/>
</dbReference>
<evidence type="ECO:0000256" key="4">
    <source>
        <dbReference type="ARBA" id="ARBA00023002"/>
    </source>
</evidence>
<keyword evidence="9" id="KW-1185">Reference proteome</keyword>
<evidence type="ECO:0000256" key="2">
    <source>
        <dbReference type="ARBA" id="ARBA00022617"/>
    </source>
</evidence>
<dbReference type="InterPro" id="IPR050196">
    <property type="entry name" value="Cytochrome_P450_Monoox"/>
</dbReference>
<keyword evidence="6" id="KW-0503">Monooxygenase</keyword>
<keyword evidence="3 7" id="KW-0479">Metal-binding</keyword>
<dbReference type="InterPro" id="IPR001128">
    <property type="entry name" value="Cyt_P450"/>
</dbReference>
<accession>D2VXI7</accession>
<dbReference type="AlphaFoldDB" id="D2VXI7"/>
<proteinExistence type="inferred from homology"/>
<keyword evidence="5 7" id="KW-0408">Iron</keyword>
<dbReference type="VEuPathDB" id="AmoebaDB:NAEGRDRAFT_53036"/>
<dbReference type="InterPro" id="IPR002401">
    <property type="entry name" value="Cyt_P450_E_grp-I"/>
</dbReference>
<feature type="binding site" description="axial binding residue" evidence="7">
    <location>
        <position position="402"/>
    </location>
    <ligand>
        <name>heme</name>
        <dbReference type="ChEBI" id="CHEBI:30413"/>
    </ligand>
    <ligandPart>
        <name>Fe</name>
        <dbReference type="ChEBI" id="CHEBI:18248"/>
    </ligandPart>
</feature>
<dbReference type="EMBL" id="GG738907">
    <property type="protein sequence ID" value="EFC38517.1"/>
    <property type="molecule type" value="Genomic_DNA"/>
</dbReference>
<dbReference type="RefSeq" id="XP_002671261.1">
    <property type="nucleotide sequence ID" value="XM_002671215.1"/>
</dbReference>
<organism evidence="9">
    <name type="scientific">Naegleria gruberi</name>
    <name type="common">Amoeba</name>
    <dbReference type="NCBI Taxonomy" id="5762"/>
    <lineage>
        <taxon>Eukaryota</taxon>
        <taxon>Discoba</taxon>
        <taxon>Heterolobosea</taxon>
        <taxon>Tetramitia</taxon>
        <taxon>Eutetramitia</taxon>
        <taxon>Vahlkampfiidae</taxon>
        <taxon>Naegleria</taxon>
    </lineage>
</organism>
<evidence type="ECO:0000256" key="1">
    <source>
        <dbReference type="ARBA" id="ARBA00010617"/>
    </source>
</evidence>
<evidence type="ECO:0000256" key="5">
    <source>
        <dbReference type="ARBA" id="ARBA00023004"/>
    </source>
</evidence>
<keyword evidence="4" id="KW-0560">Oxidoreductase</keyword>
<sequence>MVEKFGDKKTGIVRMSMLGRNIVIVSHKDHIKELLLTKEKFFKKYPPSYEAFKIFGDNILSMLEADTWKPHHRICSPAFSSNNLKFVTKVTCESFDEMVAHRWEKLPDANGSFILPIDDYSDLTLQVLGRSIFGLDFGLFSDDPTKNESNFRKSLEILLTKGILFKRFLSETPILKYLYPYVMSYFGVDKALELVSTKLDKIIQEKKEIYENDKLEGTEHNDLLTMMIETNSSLTESQLDNTKSEHGGLTKDEIKSNSFIFSLAGNDTSSSLSQWASYVLAKRPDIQQKLYDNIQNVLGDREPTFDDYEKLTYVNAFIMETLRVHGPVGGIIKVAKKDVELGEFKIPKNTSILLSLAQACNSDKNWENPTEFNPDRFPDAETQLRYQHSFSWMPFSMANRKCIGYKFALIELNAIFTKLVRKYKLELLNDESVDPIGKAVAVTIRPTNLKIKATLRNKTN</sequence>
<comment type="similarity">
    <text evidence="1">Belongs to the cytochrome P450 family.</text>
</comment>
<reference evidence="8 9" key="1">
    <citation type="journal article" date="2010" name="Cell">
        <title>The genome of Naegleria gruberi illuminates early eukaryotic versatility.</title>
        <authorList>
            <person name="Fritz-Laylin L.K."/>
            <person name="Prochnik S.E."/>
            <person name="Ginger M.L."/>
            <person name="Dacks J.B."/>
            <person name="Carpenter M.L."/>
            <person name="Field M.C."/>
            <person name="Kuo A."/>
            <person name="Paredez A."/>
            <person name="Chapman J."/>
            <person name="Pham J."/>
            <person name="Shu S."/>
            <person name="Neupane R."/>
            <person name="Cipriano M."/>
            <person name="Mancuso J."/>
            <person name="Tu H."/>
            <person name="Salamov A."/>
            <person name="Lindquist E."/>
            <person name="Shapiro H."/>
            <person name="Lucas S."/>
            <person name="Grigoriev I.V."/>
            <person name="Cande W.Z."/>
            <person name="Fulton C."/>
            <person name="Rokhsar D.S."/>
            <person name="Dawson S.C."/>
        </authorList>
    </citation>
    <scope>NUCLEOTIDE SEQUENCE [LARGE SCALE GENOMIC DNA]</scope>
    <source>
        <strain evidence="8 9">NEG-M</strain>
    </source>
</reference>
<dbReference type="PRINTS" id="PR00463">
    <property type="entry name" value="EP450I"/>
</dbReference>
<evidence type="ECO:0000256" key="3">
    <source>
        <dbReference type="ARBA" id="ARBA00022723"/>
    </source>
</evidence>
<dbReference type="STRING" id="5762.D2VXI7"/>
<dbReference type="GO" id="GO:0005506">
    <property type="term" value="F:iron ion binding"/>
    <property type="evidence" value="ECO:0007669"/>
    <property type="project" value="InterPro"/>
</dbReference>
<dbReference type="InParanoid" id="D2VXI7"/>
<dbReference type="KEGG" id="ngr:NAEGRDRAFT_53036"/>
<comment type="cofactor">
    <cofactor evidence="7">
        <name>heme</name>
        <dbReference type="ChEBI" id="CHEBI:30413"/>
    </cofactor>
</comment>
<dbReference type="PANTHER" id="PTHR24291">
    <property type="entry name" value="CYTOCHROME P450 FAMILY 4"/>
    <property type="match status" value="1"/>
</dbReference>
<dbReference type="GO" id="GO:0004497">
    <property type="term" value="F:monooxygenase activity"/>
    <property type="evidence" value="ECO:0007669"/>
    <property type="project" value="UniProtKB-KW"/>
</dbReference>
<name>D2VXI7_NAEGR</name>
<protein>
    <submittedName>
        <fullName evidence="8">Predicted protein</fullName>
    </submittedName>
</protein>
<evidence type="ECO:0000313" key="8">
    <source>
        <dbReference type="EMBL" id="EFC38517.1"/>
    </source>
</evidence>
<keyword evidence="2 7" id="KW-0349">Heme</keyword>
<evidence type="ECO:0000256" key="6">
    <source>
        <dbReference type="ARBA" id="ARBA00023033"/>
    </source>
</evidence>